<evidence type="ECO:0000256" key="1">
    <source>
        <dbReference type="ARBA" id="ARBA00022737"/>
    </source>
</evidence>
<dbReference type="Pfam" id="PF12796">
    <property type="entry name" value="Ank_2"/>
    <property type="match status" value="1"/>
</dbReference>
<dbReference type="Proteomes" id="UP000649617">
    <property type="component" value="Unassembled WGS sequence"/>
</dbReference>
<name>A0A812NQ07_SYMPI</name>
<dbReference type="PROSITE" id="PS50053">
    <property type="entry name" value="UBIQUITIN_2"/>
    <property type="match status" value="1"/>
</dbReference>
<comment type="caution">
    <text evidence="5">The sequence shown here is derived from an EMBL/GenBank/DDBJ whole genome shotgun (WGS) entry which is preliminary data.</text>
</comment>
<dbReference type="InterPro" id="IPR036770">
    <property type="entry name" value="Ankyrin_rpt-contain_sf"/>
</dbReference>
<dbReference type="InterPro" id="IPR000626">
    <property type="entry name" value="Ubiquitin-like_dom"/>
</dbReference>
<dbReference type="PRINTS" id="PR01415">
    <property type="entry name" value="ANKYRIN"/>
</dbReference>
<keyword evidence="2 3" id="KW-0040">ANK repeat</keyword>
<evidence type="ECO:0000313" key="5">
    <source>
        <dbReference type="EMBL" id="CAE7327015.1"/>
    </source>
</evidence>
<sequence>MLRVCSIAGEELASVSTQEVKHISALKHMLRRLHGFPLCMQRLLSDNGSILNDSLKLEGDAEIQLVLLSLSTGNLCNEAALELISCASEPGHLKTARMLLEAGVNKDICRQRGKTVLMHAAQNGQLEIAQLLVEASADIDARDWARETALMYACDSGHVEIVRLLLEAGADNDLSDLNGNTALVHASARGHAEISRLLMPRRKFKVI</sequence>
<gene>
    <name evidence="5" type="ORF">SPIL2461_LOCUS7564</name>
</gene>
<reference evidence="5" key="1">
    <citation type="submission" date="2021-02" db="EMBL/GenBank/DDBJ databases">
        <authorList>
            <person name="Dougan E. K."/>
            <person name="Rhodes N."/>
            <person name="Thang M."/>
            <person name="Chan C."/>
        </authorList>
    </citation>
    <scope>NUCLEOTIDE SEQUENCE</scope>
</reference>
<dbReference type="CDD" id="cd17039">
    <property type="entry name" value="Ubl_ubiquitin_like"/>
    <property type="match status" value="1"/>
</dbReference>
<keyword evidence="1" id="KW-0677">Repeat</keyword>
<feature type="repeat" description="ANK" evidence="3">
    <location>
        <begin position="145"/>
        <end position="177"/>
    </location>
</feature>
<organism evidence="5 6">
    <name type="scientific">Symbiodinium pilosum</name>
    <name type="common">Dinoflagellate</name>
    <dbReference type="NCBI Taxonomy" id="2952"/>
    <lineage>
        <taxon>Eukaryota</taxon>
        <taxon>Sar</taxon>
        <taxon>Alveolata</taxon>
        <taxon>Dinophyceae</taxon>
        <taxon>Suessiales</taxon>
        <taxon>Symbiodiniaceae</taxon>
        <taxon>Symbiodinium</taxon>
    </lineage>
</organism>
<dbReference type="PROSITE" id="PS50088">
    <property type="entry name" value="ANK_REPEAT"/>
    <property type="match status" value="2"/>
</dbReference>
<dbReference type="AlphaFoldDB" id="A0A812NQ07"/>
<dbReference type="Gene3D" id="1.25.40.20">
    <property type="entry name" value="Ankyrin repeat-containing domain"/>
    <property type="match status" value="2"/>
</dbReference>
<evidence type="ECO:0000259" key="4">
    <source>
        <dbReference type="PROSITE" id="PS50053"/>
    </source>
</evidence>
<dbReference type="PANTHER" id="PTHR24166">
    <property type="entry name" value="ROLLING PEBBLES, ISOFORM B"/>
    <property type="match status" value="1"/>
</dbReference>
<dbReference type="OrthoDB" id="313274at2759"/>
<dbReference type="InterPro" id="IPR050889">
    <property type="entry name" value="Dendritic_Spine_Reg/Scaffold"/>
</dbReference>
<feature type="repeat" description="ANK" evidence="3">
    <location>
        <begin position="112"/>
        <end position="144"/>
    </location>
</feature>
<accession>A0A812NQ07</accession>
<protein>
    <recommendedName>
        <fullName evidence="4">Ubiquitin-like domain-containing protein</fullName>
    </recommendedName>
</protein>
<feature type="domain" description="Ubiquitin-like" evidence="4">
    <location>
        <begin position="1"/>
        <end position="58"/>
    </location>
</feature>
<evidence type="ECO:0000313" key="6">
    <source>
        <dbReference type="Proteomes" id="UP000649617"/>
    </source>
</evidence>
<evidence type="ECO:0000256" key="3">
    <source>
        <dbReference type="PROSITE-ProRule" id="PRU00023"/>
    </source>
</evidence>
<evidence type="ECO:0000256" key="2">
    <source>
        <dbReference type="ARBA" id="ARBA00023043"/>
    </source>
</evidence>
<dbReference type="InterPro" id="IPR002110">
    <property type="entry name" value="Ankyrin_rpt"/>
</dbReference>
<dbReference type="SMART" id="SM00248">
    <property type="entry name" value="ANK"/>
    <property type="match status" value="4"/>
</dbReference>
<dbReference type="SUPFAM" id="SSF48403">
    <property type="entry name" value="Ankyrin repeat"/>
    <property type="match status" value="1"/>
</dbReference>
<dbReference type="EMBL" id="CAJNIZ010011957">
    <property type="protein sequence ID" value="CAE7327015.1"/>
    <property type="molecule type" value="Genomic_DNA"/>
</dbReference>
<dbReference type="PROSITE" id="PS50297">
    <property type="entry name" value="ANK_REP_REGION"/>
    <property type="match status" value="2"/>
</dbReference>
<dbReference type="PANTHER" id="PTHR24166:SF48">
    <property type="entry name" value="PROTEIN VAPYRIN"/>
    <property type="match status" value="1"/>
</dbReference>
<proteinExistence type="predicted"/>
<keyword evidence="6" id="KW-1185">Reference proteome</keyword>